<evidence type="ECO:0000259" key="11">
    <source>
        <dbReference type="SMART" id="SM00662"/>
    </source>
</evidence>
<keyword evidence="2" id="KW-0240">DNA-directed RNA polymerase</keyword>
<dbReference type="CDD" id="cd00200">
    <property type="entry name" value="WD40"/>
    <property type="match status" value="1"/>
</dbReference>
<dbReference type="Gene3D" id="4.10.280.110">
    <property type="entry name" value="Pre-mRNA processing factor 4 domain"/>
    <property type="match status" value="1"/>
</dbReference>
<dbReference type="NCBIfam" id="NF001988">
    <property type="entry name" value="PRK00783.1"/>
    <property type="match status" value="1"/>
</dbReference>
<dbReference type="GO" id="GO:0046983">
    <property type="term" value="F:protein dimerization activity"/>
    <property type="evidence" value="ECO:0007669"/>
    <property type="project" value="InterPro"/>
</dbReference>
<dbReference type="Pfam" id="PF01193">
    <property type="entry name" value="RNA_pol_L"/>
    <property type="match status" value="1"/>
</dbReference>
<evidence type="ECO:0000313" key="12">
    <source>
        <dbReference type="EMBL" id="KAK0429014.1"/>
    </source>
</evidence>
<dbReference type="GO" id="GO:0000428">
    <property type="term" value="C:DNA-directed RNA polymerase complex"/>
    <property type="evidence" value="ECO:0007669"/>
    <property type="project" value="UniProtKB-KW"/>
</dbReference>
<dbReference type="PROSITE" id="PS50294">
    <property type="entry name" value="WD_REPEATS_REGION"/>
    <property type="match status" value="4"/>
</dbReference>
<dbReference type="PANTHER" id="PTHR19846:SF0">
    <property type="entry name" value="PRE-MRNA PROCESSING FACTOR 4"/>
    <property type="match status" value="1"/>
</dbReference>
<dbReference type="FunFam" id="2.130.10.10:FF:000411">
    <property type="entry name" value="U4/U6 small nuclear ribonucleoprotein Prp4"/>
    <property type="match status" value="1"/>
</dbReference>
<dbReference type="GO" id="GO:0005654">
    <property type="term" value="C:nucleoplasm"/>
    <property type="evidence" value="ECO:0007669"/>
    <property type="project" value="UniProtKB-ARBA"/>
</dbReference>
<dbReference type="SMART" id="SM00320">
    <property type="entry name" value="WD40"/>
    <property type="match status" value="5"/>
</dbReference>
<evidence type="ECO:0000256" key="7">
    <source>
        <dbReference type="ARBA" id="ARBA00025804"/>
    </source>
</evidence>
<evidence type="ECO:0000256" key="5">
    <source>
        <dbReference type="ARBA" id="ARBA00023163"/>
    </source>
</evidence>
<evidence type="ECO:0000256" key="2">
    <source>
        <dbReference type="ARBA" id="ARBA00022478"/>
    </source>
</evidence>
<dbReference type="GO" id="GO:0003899">
    <property type="term" value="F:DNA-directed RNA polymerase activity"/>
    <property type="evidence" value="ECO:0007669"/>
    <property type="project" value="InterPro"/>
</dbReference>
<dbReference type="SUPFAM" id="SSF158230">
    <property type="entry name" value="PRP4-like"/>
    <property type="match status" value="1"/>
</dbReference>
<dbReference type="PANTHER" id="PTHR19846">
    <property type="entry name" value="WD40 REPEAT PROTEIN"/>
    <property type="match status" value="1"/>
</dbReference>
<dbReference type="FunFam" id="2.170.120.12:FF:000002">
    <property type="entry name" value="DNA-directed RNA polymerase II subunit RPB3"/>
    <property type="match status" value="1"/>
</dbReference>
<sequence>MPYANQPQVTITSLSDEEVKFILEDTDLSVANALRRVFIAEVPTLAIDWVQIEVNTSVLHDEFLAHRMGLIPLTSNDIVDRMQYSRECTCTAFCHECSVEFLLNVRCDDEATRSVVSKDMESKNPMVVPACGDGLRQVGLNNESDSQDILIVKLRKGQEVRMRCFAKKGFGKEHAKWNPCSQVSFNYDPDNAFRHTVYMKPEEWPKSEFSTLDEDEYEAPYDAMGKPNKFWFGIESTGALKAESIVLSGVNVLKKKLTSLQTMLQSELVAQGMSTNGAPPAKRPALDYSTLENPHEKAVMREFDRRKRARNLILPTDVYQVKMLLRKISHPISLFGEDAYSRSERLRAILSTMDENDVTSLLHSEMAKRQQSQEEDQETWYHKASCGDALRECRIYIADYSLPRARARLDEARAKKASNLSHEKALLQQEMHRKIQSIDIYGSQVIDPLRPGAFCEFSPDSKHIVTAGWSGMIAIWSVEDCHKEIQFQGHETQAGCASFDASWRLTDVETCQELLFQEGHSKAVFDVDFQIDGSLALSGGWDCYGRVWDLRTGRHVMFLEGHQKEINTVGWHPNGYNMITGSMDNTCKVWDLRMRRCNYTIAAHASVVSRLKIDKTGEFMATSSFDQTIKIWSTTGWQPLRTFNGHETKIMAVDVSPCGNWLASVAHDRTMKLWTKKE</sequence>
<evidence type="ECO:0000313" key="13">
    <source>
        <dbReference type="Proteomes" id="UP001175271"/>
    </source>
</evidence>
<dbReference type="SMART" id="SM00662">
    <property type="entry name" value="RPOLD"/>
    <property type="match status" value="1"/>
</dbReference>
<dbReference type="Gene3D" id="2.170.120.12">
    <property type="entry name" value="DNA-directed RNA polymerase, insert domain"/>
    <property type="match status" value="1"/>
</dbReference>
<dbReference type="SUPFAM" id="SSF55257">
    <property type="entry name" value="RBP11-like subunits of RNA polymerase"/>
    <property type="match status" value="1"/>
</dbReference>
<dbReference type="Gene3D" id="2.130.10.10">
    <property type="entry name" value="YVTN repeat-like/Quinoprotein amine dehydrogenase"/>
    <property type="match status" value="2"/>
</dbReference>
<dbReference type="InterPro" id="IPR015943">
    <property type="entry name" value="WD40/YVTN_repeat-like_dom_sf"/>
</dbReference>
<dbReference type="Gene3D" id="3.30.1360.10">
    <property type="entry name" value="RNA polymerase, RBP11-like subunit"/>
    <property type="match status" value="1"/>
</dbReference>
<comment type="caution">
    <text evidence="12">The sequence shown here is derived from an EMBL/GenBank/DDBJ whole genome shotgun (WGS) entry which is preliminary data.</text>
</comment>
<reference evidence="12" key="1">
    <citation type="submission" date="2023-06" db="EMBL/GenBank/DDBJ databases">
        <title>Genomic analysis of the entomopathogenic nematode Steinernema hermaphroditum.</title>
        <authorList>
            <person name="Schwarz E.M."/>
            <person name="Heppert J.K."/>
            <person name="Baniya A."/>
            <person name="Schwartz H.T."/>
            <person name="Tan C.-H."/>
            <person name="Antoshechkin I."/>
            <person name="Sternberg P.W."/>
            <person name="Goodrich-Blair H."/>
            <person name="Dillman A.R."/>
        </authorList>
    </citation>
    <scope>NUCLEOTIDE SEQUENCE</scope>
    <source>
        <strain evidence="12">PS9179</strain>
        <tissue evidence="12">Whole animal</tissue>
    </source>
</reference>
<dbReference type="GO" id="GO:0000398">
    <property type="term" value="P:mRNA splicing, via spliceosome"/>
    <property type="evidence" value="ECO:0007669"/>
    <property type="project" value="TreeGrafter"/>
</dbReference>
<dbReference type="InterPro" id="IPR036322">
    <property type="entry name" value="WD40_repeat_dom_sf"/>
</dbReference>
<dbReference type="InterPro" id="IPR011263">
    <property type="entry name" value="DNA-dir_RNA_pol_RpoA/D/Rpb3"/>
</dbReference>
<proteinExistence type="inferred from homology"/>
<dbReference type="InterPro" id="IPR011262">
    <property type="entry name" value="DNA-dir_RNA_pol_insert"/>
</dbReference>
<dbReference type="InterPro" id="IPR020472">
    <property type="entry name" value="WD40_PAC1"/>
</dbReference>
<evidence type="ECO:0000256" key="9">
    <source>
        <dbReference type="PROSITE-ProRule" id="PRU00221"/>
    </source>
</evidence>
<evidence type="ECO:0000256" key="1">
    <source>
        <dbReference type="ARBA" id="ARBA00004123"/>
    </source>
</evidence>
<feature type="repeat" description="WD" evidence="9">
    <location>
        <begin position="559"/>
        <end position="600"/>
    </location>
</feature>
<dbReference type="InterPro" id="IPR001680">
    <property type="entry name" value="WD40_rpt"/>
</dbReference>
<keyword evidence="13" id="KW-1185">Reference proteome</keyword>
<gene>
    <name evidence="12" type="ORF">QR680_011135</name>
</gene>
<evidence type="ECO:0000256" key="8">
    <source>
        <dbReference type="ARBA" id="ARBA00072506"/>
    </source>
</evidence>
<dbReference type="EMBL" id="JAUCMV010000001">
    <property type="protein sequence ID" value="KAK0429014.1"/>
    <property type="molecule type" value="Genomic_DNA"/>
</dbReference>
<comment type="similarity">
    <text evidence="7">Belongs to the archaeal Rpo3/eukaryotic RPB3 RNA polymerase subunit family.</text>
</comment>
<dbReference type="SUPFAM" id="SSF50978">
    <property type="entry name" value="WD40 repeat-like"/>
    <property type="match status" value="1"/>
</dbReference>
<dbReference type="InterPro" id="IPR036603">
    <property type="entry name" value="RBP11-like"/>
</dbReference>
<dbReference type="SMART" id="SM00500">
    <property type="entry name" value="SFM"/>
    <property type="match status" value="1"/>
</dbReference>
<dbReference type="GO" id="GO:0006351">
    <property type="term" value="P:DNA-templated transcription"/>
    <property type="evidence" value="ECO:0007669"/>
    <property type="project" value="InterPro"/>
</dbReference>
<dbReference type="SUPFAM" id="SSF56553">
    <property type="entry name" value="Insert subdomain of RNA polymerase alpha subunit"/>
    <property type="match status" value="1"/>
</dbReference>
<dbReference type="InterPro" id="IPR014906">
    <property type="entry name" value="PRP4-like"/>
</dbReference>
<feature type="domain" description="Pre-mRNA processing factor 4 (PRP4)-like" evidence="10">
    <location>
        <begin position="316"/>
        <end position="368"/>
    </location>
</feature>
<dbReference type="Proteomes" id="UP001175271">
    <property type="component" value="Unassembled WGS sequence"/>
</dbReference>
<dbReference type="Pfam" id="PF00400">
    <property type="entry name" value="WD40"/>
    <property type="match status" value="5"/>
</dbReference>
<dbReference type="PRINTS" id="PR00320">
    <property type="entry name" value="GPROTEINBRPT"/>
</dbReference>
<dbReference type="InterPro" id="IPR036643">
    <property type="entry name" value="RNApol_insert_sf"/>
</dbReference>
<evidence type="ECO:0000259" key="10">
    <source>
        <dbReference type="SMART" id="SM00500"/>
    </source>
</evidence>
<dbReference type="PROSITE" id="PS50082">
    <property type="entry name" value="WD_REPEATS_2"/>
    <property type="match status" value="4"/>
</dbReference>
<dbReference type="GO" id="GO:0017070">
    <property type="term" value="F:U6 snRNA binding"/>
    <property type="evidence" value="ECO:0007669"/>
    <property type="project" value="TreeGrafter"/>
</dbReference>
<name>A0AA39ISR3_9BILA</name>
<evidence type="ECO:0000256" key="3">
    <source>
        <dbReference type="ARBA" id="ARBA00022574"/>
    </source>
</evidence>
<keyword evidence="4" id="KW-0677">Repeat</keyword>
<dbReference type="InterPro" id="IPR019775">
    <property type="entry name" value="WD40_repeat_CS"/>
</dbReference>
<keyword evidence="5" id="KW-0804">Transcription</keyword>
<feature type="repeat" description="WD" evidence="9">
    <location>
        <begin position="643"/>
        <end position="678"/>
    </location>
</feature>
<organism evidence="12 13">
    <name type="scientific">Steinernema hermaphroditum</name>
    <dbReference type="NCBI Taxonomy" id="289476"/>
    <lineage>
        <taxon>Eukaryota</taxon>
        <taxon>Metazoa</taxon>
        <taxon>Ecdysozoa</taxon>
        <taxon>Nematoda</taxon>
        <taxon>Chromadorea</taxon>
        <taxon>Rhabditida</taxon>
        <taxon>Tylenchina</taxon>
        <taxon>Panagrolaimomorpha</taxon>
        <taxon>Strongyloidoidea</taxon>
        <taxon>Steinernematidae</taxon>
        <taxon>Steinernema</taxon>
    </lineage>
</organism>
<comment type="subcellular location">
    <subcellularLocation>
        <location evidence="1">Nucleus</location>
    </subcellularLocation>
</comment>
<dbReference type="GO" id="GO:0030621">
    <property type="term" value="F:U4 snRNA binding"/>
    <property type="evidence" value="ECO:0007669"/>
    <property type="project" value="TreeGrafter"/>
</dbReference>
<dbReference type="GO" id="GO:0046540">
    <property type="term" value="C:U4/U6 x U5 tri-snRNP complex"/>
    <property type="evidence" value="ECO:0007669"/>
    <property type="project" value="TreeGrafter"/>
</dbReference>
<feature type="repeat" description="WD" evidence="9">
    <location>
        <begin position="517"/>
        <end position="558"/>
    </location>
</feature>
<dbReference type="CDD" id="cd07031">
    <property type="entry name" value="RNAP_II_RPB3"/>
    <property type="match status" value="1"/>
</dbReference>
<dbReference type="Pfam" id="PF01000">
    <property type="entry name" value="RNA_pol_A_bac"/>
    <property type="match status" value="1"/>
</dbReference>
<dbReference type="PROSITE" id="PS00678">
    <property type="entry name" value="WD_REPEATS_1"/>
    <property type="match status" value="1"/>
</dbReference>
<dbReference type="AlphaFoldDB" id="A0AA39ISR3"/>
<protein>
    <recommendedName>
        <fullName evidence="8">DNA-directed RNA polymerase II subunit RPB3</fullName>
    </recommendedName>
</protein>
<feature type="domain" description="DNA-directed RNA polymerase RpoA/D/Rpb3-type" evidence="11">
    <location>
        <begin position="18"/>
        <end position="263"/>
    </location>
</feature>
<accession>A0AA39ISR3</accession>
<feature type="repeat" description="WD" evidence="9">
    <location>
        <begin position="601"/>
        <end position="642"/>
    </location>
</feature>
<keyword evidence="3 9" id="KW-0853">WD repeat</keyword>
<dbReference type="HAMAP" id="MF_00320">
    <property type="entry name" value="RNApol_arch_Rpo3"/>
    <property type="match status" value="1"/>
</dbReference>
<dbReference type="Pfam" id="PF08799">
    <property type="entry name" value="PRP4"/>
    <property type="match status" value="1"/>
</dbReference>
<dbReference type="InterPro" id="IPR036285">
    <property type="entry name" value="PRP4-like_sf"/>
</dbReference>
<evidence type="ECO:0000256" key="4">
    <source>
        <dbReference type="ARBA" id="ARBA00022737"/>
    </source>
</evidence>
<evidence type="ECO:0000256" key="6">
    <source>
        <dbReference type="ARBA" id="ARBA00023242"/>
    </source>
</evidence>
<dbReference type="InterPro" id="IPR022842">
    <property type="entry name" value="RNAP_Rpo3/Rpb3/RPAC1"/>
</dbReference>
<keyword evidence="6" id="KW-0539">Nucleus</keyword>